<dbReference type="InterPro" id="IPR036188">
    <property type="entry name" value="FAD/NAD-bd_sf"/>
</dbReference>
<name>A0ABU5GT40_9GAMM</name>
<keyword evidence="3" id="KW-1185">Reference proteome</keyword>
<reference evidence="2 3" key="1">
    <citation type="submission" date="2023-12" db="EMBL/GenBank/DDBJ databases">
        <title>Denitrificimonas halotolerans sp. nov.,a novel species isolated from landfill leachate.</title>
        <authorList>
            <person name="Wang S."/>
        </authorList>
    </citation>
    <scope>NUCLEOTIDE SEQUENCE [LARGE SCALE GENOMIC DNA]</scope>
    <source>
        <strain evidence="2 3">JX-1</strain>
    </source>
</reference>
<evidence type="ECO:0000259" key="1">
    <source>
        <dbReference type="Pfam" id="PF07992"/>
    </source>
</evidence>
<dbReference type="PANTHER" id="PTHR43014:SF4">
    <property type="entry name" value="PYRIDINE NUCLEOTIDE-DISULFIDE OXIDOREDUCTASE RCLA-RELATED"/>
    <property type="match status" value="1"/>
</dbReference>
<dbReference type="Gene3D" id="1.10.287.990">
    <property type="entry name" value="Fe,Mn superoxide dismutase (SOD) domain"/>
    <property type="match status" value="1"/>
</dbReference>
<dbReference type="Gene3D" id="3.50.50.60">
    <property type="entry name" value="FAD/NAD(P)-binding domain"/>
    <property type="match status" value="1"/>
</dbReference>
<evidence type="ECO:0000313" key="2">
    <source>
        <dbReference type="EMBL" id="MDY7219865.1"/>
    </source>
</evidence>
<dbReference type="PANTHER" id="PTHR43014">
    <property type="entry name" value="MERCURIC REDUCTASE"/>
    <property type="match status" value="1"/>
</dbReference>
<dbReference type="InterPro" id="IPR023753">
    <property type="entry name" value="FAD/NAD-binding_dom"/>
</dbReference>
<dbReference type="EMBL" id="JAXIVU010000014">
    <property type="protein sequence ID" value="MDY7219865.1"/>
    <property type="molecule type" value="Genomic_DNA"/>
</dbReference>
<accession>A0ABU5GT40</accession>
<protein>
    <submittedName>
        <fullName evidence="2">FAD-dependent oxidoreductase</fullName>
    </submittedName>
</protein>
<dbReference type="Proteomes" id="UP001294570">
    <property type="component" value="Unassembled WGS sequence"/>
</dbReference>
<organism evidence="2 3">
    <name type="scientific">Denitrificimonas halotolerans</name>
    <dbReference type="NCBI Taxonomy" id="3098930"/>
    <lineage>
        <taxon>Bacteria</taxon>
        <taxon>Pseudomonadati</taxon>
        <taxon>Pseudomonadota</taxon>
        <taxon>Gammaproteobacteria</taxon>
        <taxon>Pseudomonadales</taxon>
        <taxon>Pseudomonadaceae</taxon>
        <taxon>Denitrificimonas</taxon>
    </lineage>
</organism>
<dbReference type="InterPro" id="IPR036324">
    <property type="entry name" value="Mn/Fe_SOD_N_sf"/>
</dbReference>
<dbReference type="Pfam" id="PF07992">
    <property type="entry name" value="Pyr_redox_2"/>
    <property type="match status" value="1"/>
</dbReference>
<gene>
    <name evidence="2" type="ORF">TOI97_09860</name>
</gene>
<sequence length="133" mass="14469">MRKVKVAVIGAGTAGLSAYRSARKHTDSVLLMDPGPLGTTCARVGCMPSKLLIAAADAAWHMQHASMFGVSAGQIEIDGANVMQRVRQMRDRFVGKVLKGMESIPEQDRLNEGVRFKSDHLLVFWTKGTGHFS</sequence>
<evidence type="ECO:0000313" key="3">
    <source>
        <dbReference type="Proteomes" id="UP001294570"/>
    </source>
</evidence>
<dbReference type="RefSeq" id="WP_321553953.1">
    <property type="nucleotide sequence ID" value="NZ_JAXIVU010000014.1"/>
</dbReference>
<comment type="caution">
    <text evidence="2">The sequence shown here is derived from an EMBL/GenBank/DDBJ whole genome shotgun (WGS) entry which is preliminary data.</text>
</comment>
<proteinExistence type="predicted"/>
<feature type="domain" description="FAD/NAD(P)-binding" evidence="1">
    <location>
        <begin position="5"/>
        <end position="84"/>
    </location>
</feature>
<dbReference type="SUPFAM" id="SSF51905">
    <property type="entry name" value="FAD/NAD(P)-binding domain"/>
    <property type="match status" value="1"/>
</dbReference>
<dbReference type="PRINTS" id="PR00411">
    <property type="entry name" value="PNDRDTASEI"/>
</dbReference>